<dbReference type="InterPro" id="IPR027484">
    <property type="entry name" value="PInositol-4-P-5-kinase_N"/>
</dbReference>
<dbReference type="InterPro" id="IPR027483">
    <property type="entry name" value="PInositol-4-P-4/5-kinase_C_sf"/>
</dbReference>
<dbReference type="PROSITE" id="PS51455">
    <property type="entry name" value="PIPK"/>
    <property type="match status" value="1"/>
</dbReference>
<dbReference type="SMART" id="SM00330">
    <property type="entry name" value="PIPKc"/>
    <property type="match status" value="1"/>
</dbReference>
<dbReference type="Gene3D" id="3.30.800.10">
    <property type="entry name" value="Phosphatidylinositol Phosphate Kinase II Beta"/>
    <property type="match status" value="1"/>
</dbReference>
<dbReference type="InterPro" id="IPR023610">
    <property type="entry name" value="PInositol-4/5-P-5/4-kinase"/>
</dbReference>
<name>A0A1I8GQB2_9PLAT</name>
<feature type="region of interest" description="Disordered" evidence="2">
    <location>
        <begin position="555"/>
        <end position="577"/>
    </location>
</feature>
<dbReference type="Pfam" id="PF01504">
    <property type="entry name" value="PIP5K"/>
    <property type="match status" value="1"/>
</dbReference>
<dbReference type="GO" id="GO:0005886">
    <property type="term" value="C:plasma membrane"/>
    <property type="evidence" value="ECO:0007669"/>
    <property type="project" value="TreeGrafter"/>
</dbReference>
<protein>
    <submittedName>
        <fullName evidence="5">PIPK domain-containing protein</fullName>
    </submittedName>
</protein>
<dbReference type="AlphaFoldDB" id="A0A1I8GQB2"/>
<dbReference type="PANTHER" id="PTHR23086:SF101">
    <property type="entry name" value="LP03320P-RELATED"/>
    <property type="match status" value="1"/>
</dbReference>
<organism evidence="4 5">
    <name type="scientific">Macrostomum lignano</name>
    <dbReference type="NCBI Taxonomy" id="282301"/>
    <lineage>
        <taxon>Eukaryota</taxon>
        <taxon>Metazoa</taxon>
        <taxon>Spiralia</taxon>
        <taxon>Lophotrochozoa</taxon>
        <taxon>Platyhelminthes</taxon>
        <taxon>Rhabditophora</taxon>
        <taxon>Macrostomorpha</taxon>
        <taxon>Macrostomida</taxon>
        <taxon>Macrostomidae</taxon>
        <taxon>Macrostomum</taxon>
    </lineage>
</organism>
<feature type="region of interest" description="Disordered" evidence="2">
    <location>
        <begin position="1"/>
        <end position="33"/>
    </location>
</feature>
<feature type="region of interest" description="Disordered" evidence="2">
    <location>
        <begin position="396"/>
        <end position="417"/>
    </location>
</feature>
<keyword evidence="1" id="KW-0547">Nucleotide-binding</keyword>
<evidence type="ECO:0000259" key="3">
    <source>
        <dbReference type="PROSITE" id="PS51455"/>
    </source>
</evidence>
<keyword evidence="1" id="KW-0808">Transferase</keyword>
<keyword evidence="1" id="KW-0067">ATP-binding</keyword>
<dbReference type="SUPFAM" id="SSF56104">
    <property type="entry name" value="SAICAR synthase-like"/>
    <property type="match status" value="1"/>
</dbReference>
<proteinExistence type="predicted"/>
<dbReference type="Gene3D" id="3.30.810.10">
    <property type="entry name" value="2-Layer Sandwich"/>
    <property type="match status" value="1"/>
</dbReference>
<accession>A0A1I8GQB2</accession>
<feature type="region of interest" description="Disordered" evidence="2">
    <location>
        <begin position="617"/>
        <end position="665"/>
    </location>
</feature>
<feature type="compositionally biased region" description="Low complexity" evidence="2">
    <location>
        <begin position="396"/>
        <end position="408"/>
    </location>
</feature>
<evidence type="ECO:0000256" key="1">
    <source>
        <dbReference type="PROSITE-ProRule" id="PRU00781"/>
    </source>
</evidence>
<sequence length="665" mass="71611">MLQGAGAQSRGGGGAAAGGPSNSSAAAGAAASNPSVLPPAAGANFLQSATAASASGSFAAAAAAANLSRREKQKLGHRRVDDEGQVTYKKRPTNEIMRAIQLGIQNSVGNEAQKPSRDLLTQDFGVCEIVDFPREGGKLTMAHTMSSFTFKTYAPLAFRHFRKLYNIDISQFLASICGEELEELSNPGASGSIFYRTADDNFIIKTVQHKEAKYLQRLLLQYYLTLTQNPRTLLPKFYGLYCYQCGSKNIRFVVMNNLLPSTIRLTEKYDLKGSTYKRQASNAERAKSSPTFKDLDFKALHETGLSLEADIYTSLIECISRDCLVLESFRIMDYSLLLGIYNLDQTLRERERQRPTSSVGAAATVGFAGGAPSTSGAGAATSASALTASAAAASASFDESDGNQQQQRRAGRGGSVEGLQRGWSLKKISVFNTPIESINAENTAPIDLHSDEMDITPVGGIPARNAKGERLFLYMGIIDILQNYRLFKKMEHAMKSIITDGDTVSVHNPRFYSERFQLYLKNDVFKKVESLDEPHMLGPNALRFRRIVNLAMKSAPSRRRAATRGRSSTIDDSGCLSGSDGLRPASMMAAVAVSAGLDDSSGSALSTVAAAALPQSQPAGAIDDRDLTPWDSATPRLLIRSGSHGNDLPLTETTADATKLDDSED</sequence>
<evidence type="ECO:0000313" key="5">
    <source>
        <dbReference type="WBParaSite" id="maker-uti_cns_0002764-snap-gene-0.4-mRNA-1"/>
    </source>
</evidence>
<dbReference type="WBParaSite" id="maker-uti_cns_0002764-snap-gene-0.4-mRNA-1">
    <property type="protein sequence ID" value="maker-uti_cns_0002764-snap-gene-0.4-mRNA-1"/>
    <property type="gene ID" value="maker-uti_cns_0002764-snap-gene-0.4"/>
</dbReference>
<dbReference type="Proteomes" id="UP000095280">
    <property type="component" value="Unplaced"/>
</dbReference>
<reference evidence="5" key="1">
    <citation type="submission" date="2016-11" db="UniProtKB">
        <authorList>
            <consortium name="WormBaseParasite"/>
        </authorList>
    </citation>
    <scope>IDENTIFICATION</scope>
</reference>
<dbReference type="InterPro" id="IPR002498">
    <property type="entry name" value="PInositol-4-P-4/5-kinase_core"/>
</dbReference>
<dbReference type="GO" id="GO:0005524">
    <property type="term" value="F:ATP binding"/>
    <property type="evidence" value="ECO:0007669"/>
    <property type="project" value="UniProtKB-UniRule"/>
</dbReference>
<dbReference type="PANTHER" id="PTHR23086">
    <property type="entry name" value="PHOSPHATIDYLINOSITOL-4-PHOSPHATE 5-KINASE"/>
    <property type="match status" value="1"/>
</dbReference>
<keyword evidence="4" id="KW-1185">Reference proteome</keyword>
<feature type="compositionally biased region" description="Low complexity" evidence="2">
    <location>
        <begin position="18"/>
        <end position="33"/>
    </location>
</feature>
<dbReference type="GO" id="GO:0046854">
    <property type="term" value="P:phosphatidylinositol phosphate biosynthetic process"/>
    <property type="evidence" value="ECO:0007669"/>
    <property type="project" value="TreeGrafter"/>
</dbReference>
<keyword evidence="1" id="KW-0418">Kinase</keyword>
<evidence type="ECO:0000256" key="2">
    <source>
        <dbReference type="SAM" id="MobiDB-lite"/>
    </source>
</evidence>
<dbReference type="CDD" id="cd17301">
    <property type="entry name" value="PIPKc_PIP5KI"/>
    <property type="match status" value="1"/>
</dbReference>
<evidence type="ECO:0000313" key="4">
    <source>
        <dbReference type="Proteomes" id="UP000095280"/>
    </source>
</evidence>
<dbReference type="GO" id="GO:0016308">
    <property type="term" value="F:1-phosphatidylinositol-4-phosphate 5-kinase activity"/>
    <property type="evidence" value="ECO:0007669"/>
    <property type="project" value="TreeGrafter"/>
</dbReference>
<feature type="domain" description="PIPK" evidence="3">
    <location>
        <begin position="92"/>
        <end position="524"/>
    </location>
</feature>